<sequence>MQCSTDAVTSIRREALRLTHSLRDILISHNKDTEQTAKRVKIEESATSTGPGLAVPPTSSNEASVVLESSTAIVGSGTKAVGEHLRETDACSVGLVQCKINQLNNNSTSDDAGHQLLVSCRTNAEVERTLDDRIEDSRQNDDNGTLTNAAASSEVDAILEAVLDYPDRLTLSALCRTRDVVSLLPSDRPQTPAVSVEKFLHFSENLATAESDAERANREVLELLEDIELQVRRRKIEKVELEYSEPTHLTMDCY</sequence>
<organism evidence="3 4">
    <name type="scientific">Hyalella azteca</name>
    <name type="common">Amphipod</name>
    <dbReference type="NCBI Taxonomy" id="294128"/>
    <lineage>
        <taxon>Eukaryota</taxon>
        <taxon>Metazoa</taxon>
        <taxon>Ecdysozoa</taxon>
        <taxon>Arthropoda</taxon>
        <taxon>Crustacea</taxon>
        <taxon>Multicrustacea</taxon>
        <taxon>Malacostraca</taxon>
        <taxon>Eumalacostraca</taxon>
        <taxon>Peracarida</taxon>
        <taxon>Amphipoda</taxon>
        <taxon>Senticaudata</taxon>
        <taxon>Talitrida</taxon>
        <taxon>Talitroidea</taxon>
        <taxon>Hyalellidae</taxon>
        <taxon>Hyalella</taxon>
    </lineage>
</organism>
<keyword evidence="1" id="KW-0175">Coiled coil</keyword>
<evidence type="ECO:0000256" key="1">
    <source>
        <dbReference type="SAM" id="Coils"/>
    </source>
</evidence>
<gene>
    <name evidence="4" type="primary">LOC108664328</name>
</gene>
<proteinExistence type="predicted"/>
<evidence type="ECO:0000256" key="2">
    <source>
        <dbReference type="SAM" id="MobiDB-lite"/>
    </source>
</evidence>
<reference evidence="4" key="1">
    <citation type="submission" date="2025-08" db="UniProtKB">
        <authorList>
            <consortium name="RefSeq"/>
        </authorList>
    </citation>
    <scope>IDENTIFICATION</scope>
    <source>
        <tissue evidence="4">Whole organism</tissue>
    </source>
</reference>
<dbReference type="AlphaFoldDB" id="A0A8B7MYQ0"/>
<dbReference type="GeneID" id="108664328"/>
<accession>A0A8B7MYQ0</accession>
<evidence type="ECO:0000313" key="4">
    <source>
        <dbReference type="RefSeq" id="XP_018006393.1"/>
    </source>
</evidence>
<protein>
    <submittedName>
        <fullName evidence="4">Uncharacterized protein LOC108664328</fullName>
    </submittedName>
</protein>
<name>A0A8B7MYQ0_HYAAZ</name>
<dbReference type="RefSeq" id="XP_018006393.1">
    <property type="nucleotide sequence ID" value="XM_018150904.2"/>
</dbReference>
<dbReference type="Proteomes" id="UP000694843">
    <property type="component" value="Unplaced"/>
</dbReference>
<dbReference type="KEGG" id="hazt:108664328"/>
<evidence type="ECO:0000313" key="3">
    <source>
        <dbReference type="Proteomes" id="UP000694843"/>
    </source>
</evidence>
<keyword evidence="3" id="KW-1185">Reference proteome</keyword>
<feature type="region of interest" description="Disordered" evidence="2">
    <location>
        <begin position="42"/>
        <end position="61"/>
    </location>
</feature>
<feature type="coiled-coil region" evidence="1">
    <location>
        <begin position="206"/>
        <end position="233"/>
    </location>
</feature>